<feature type="signal peptide" evidence="1">
    <location>
        <begin position="1"/>
        <end position="30"/>
    </location>
</feature>
<dbReference type="EMBL" id="VIGV01000010">
    <property type="protein sequence ID" value="TWS22372.1"/>
    <property type="molecule type" value="Genomic_DNA"/>
</dbReference>
<sequence>MNLSTITTRTAGVAVALAATATCAIGTAGAAPNPAPPAPPAPKPASVTATCSSANPMFVVGGQMLNWKVTATVGGNGQILVSASGDAGARDLVLSQFASTATLSWNNTTSGKFGSGKLSGTGQLPVLNKTPFTTGKGAVTFNVIIKAGAGTEWIGTQTSTPCVGTIVV</sequence>
<comment type="caution">
    <text evidence="2">The sequence shown here is derived from an EMBL/GenBank/DDBJ whole genome shotgun (WGS) entry which is preliminary data.</text>
</comment>
<evidence type="ECO:0000256" key="1">
    <source>
        <dbReference type="SAM" id="SignalP"/>
    </source>
</evidence>
<evidence type="ECO:0000313" key="2">
    <source>
        <dbReference type="EMBL" id="TWS22372.1"/>
    </source>
</evidence>
<dbReference type="AlphaFoldDB" id="A0A5C5RIG7"/>
<evidence type="ECO:0008006" key="4">
    <source>
        <dbReference type="Google" id="ProtNLM"/>
    </source>
</evidence>
<keyword evidence="1" id="KW-0732">Signal</keyword>
<reference evidence="2 3" key="2">
    <citation type="submission" date="2019-08" db="EMBL/GenBank/DDBJ databases">
        <title>Tsukamurella conjunctivitidis sp. nov., Tsukamurella assacharolytica sp. nov. and Tsukamurella sputae sp. nov. isolated from patients with conjunctivitis, bacteraemia (lymphoma) and respiratory infection (sputum) in Hong Kong.</title>
        <authorList>
            <person name="Fok K.M.N."/>
            <person name="Fong J.Y.H."/>
        </authorList>
    </citation>
    <scope>NUCLEOTIDE SEQUENCE [LARGE SCALE GENOMIC DNA]</scope>
    <source>
        <strain evidence="2 3">HKU70</strain>
    </source>
</reference>
<protein>
    <recommendedName>
        <fullName evidence="4">Secreted protein</fullName>
    </recommendedName>
</protein>
<proteinExistence type="predicted"/>
<dbReference type="OrthoDB" id="4775069at2"/>
<accession>A0A5C5RIG7</accession>
<dbReference type="RefSeq" id="WP_146437302.1">
    <property type="nucleotide sequence ID" value="NZ_VIGV01000010.1"/>
</dbReference>
<gene>
    <name evidence="2" type="ORF">FK268_20435</name>
</gene>
<keyword evidence="3" id="KW-1185">Reference proteome</keyword>
<organism evidence="2 3">
    <name type="scientific">Tsukamurella sputi</name>
    <dbReference type="NCBI Taxonomy" id="2591848"/>
    <lineage>
        <taxon>Bacteria</taxon>
        <taxon>Bacillati</taxon>
        <taxon>Actinomycetota</taxon>
        <taxon>Actinomycetes</taxon>
        <taxon>Mycobacteriales</taxon>
        <taxon>Tsukamurellaceae</taxon>
        <taxon>Tsukamurella</taxon>
    </lineage>
</organism>
<name>A0A5C5RIG7_9ACTN</name>
<dbReference type="Proteomes" id="UP000319792">
    <property type="component" value="Unassembled WGS sequence"/>
</dbReference>
<evidence type="ECO:0000313" key="3">
    <source>
        <dbReference type="Proteomes" id="UP000319792"/>
    </source>
</evidence>
<reference evidence="2 3" key="1">
    <citation type="submission" date="2019-06" db="EMBL/GenBank/DDBJ databases">
        <authorList>
            <person name="Teng J.L.L."/>
            <person name="Lee H.H."/>
            <person name="Lau S.K.P."/>
            <person name="Woo P.C.Y."/>
        </authorList>
    </citation>
    <scope>NUCLEOTIDE SEQUENCE [LARGE SCALE GENOMIC DNA]</scope>
    <source>
        <strain evidence="2 3">HKU70</strain>
    </source>
</reference>
<feature type="chain" id="PRO_5022682105" description="Secreted protein" evidence="1">
    <location>
        <begin position="31"/>
        <end position="168"/>
    </location>
</feature>